<dbReference type="PROSITE" id="PS51918">
    <property type="entry name" value="RADICAL_SAM"/>
    <property type="match status" value="1"/>
</dbReference>
<feature type="binding site" evidence="11">
    <location>
        <position position="89"/>
    </location>
    <ligand>
        <name>S-adenosyl-L-methionine</name>
        <dbReference type="ChEBI" id="CHEBI:59789"/>
    </ligand>
</feature>
<dbReference type="InterPro" id="IPR007197">
    <property type="entry name" value="rSAM"/>
</dbReference>
<dbReference type="SFLD" id="SFLDS00029">
    <property type="entry name" value="Radical_SAM"/>
    <property type="match status" value="2"/>
</dbReference>
<dbReference type="GO" id="GO:0051539">
    <property type="term" value="F:4 iron, 4 sulfur cluster binding"/>
    <property type="evidence" value="ECO:0007669"/>
    <property type="project" value="UniProtKB-KW"/>
</dbReference>
<dbReference type="SFLD" id="SFLDF00342">
    <property type="entry name" value="cyclic_dehypoxanthine_futalosi"/>
    <property type="match status" value="1"/>
</dbReference>
<dbReference type="SFLD" id="SFLDF00343">
    <property type="entry name" value="aminofutalosine_synthase_(mqnE"/>
    <property type="match status" value="1"/>
</dbReference>
<dbReference type="SMART" id="SM00729">
    <property type="entry name" value="Elp3"/>
    <property type="match status" value="1"/>
</dbReference>
<evidence type="ECO:0000256" key="10">
    <source>
        <dbReference type="PIRSR" id="PIRSR004762-1"/>
    </source>
</evidence>
<feature type="binding site" evidence="10">
    <location>
        <position position="90"/>
    </location>
    <ligand>
        <name>[4Fe-4S] cluster</name>
        <dbReference type="ChEBI" id="CHEBI:49883"/>
        <note>4Fe-4S-S-AdoMet</note>
    </ligand>
</feature>
<dbReference type="NCBIfam" id="NF005609">
    <property type="entry name" value="PRK07360.1"/>
    <property type="match status" value="1"/>
</dbReference>
<feature type="binding site" evidence="10">
    <location>
        <position position="87"/>
    </location>
    <ligand>
        <name>[4Fe-4S] cluster</name>
        <dbReference type="ChEBI" id="CHEBI:49883"/>
        <note>4Fe-4S-S-AdoMet</note>
    </ligand>
</feature>
<dbReference type="GO" id="GO:0046872">
    <property type="term" value="F:metal ion binding"/>
    <property type="evidence" value="ECO:0007669"/>
    <property type="project" value="UniProtKB-KW"/>
</dbReference>
<evidence type="ECO:0000313" key="13">
    <source>
        <dbReference type="EMBL" id="AIE93710.1"/>
    </source>
</evidence>
<evidence type="ECO:0000256" key="9">
    <source>
        <dbReference type="ARBA" id="ARBA00048468"/>
    </source>
</evidence>
<evidence type="ECO:0000259" key="12">
    <source>
        <dbReference type="PROSITE" id="PS51918"/>
    </source>
</evidence>
<keyword evidence="7 10" id="KW-0408">Iron</keyword>
<reference evidence="13" key="1">
    <citation type="journal article" date="2014" name="Genome Biol. Evol.">
        <title>Pangenome evidence for extensive interdomain horizontal transfer affecting lineage core and shell genes in uncultured planktonic thaumarchaeota and euryarchaeota.</title>
        <authorList>
            <person name="Deschamps P."/>
            <person name="Zivanovic Y."/>
            <person name="Moreira D."/>
            <person name="Rodriguez-Valera F."/>
            <person name="Lopez-Garcia P."/>
        </authorList>
    </citation>
    <scope>NUCLEOTIDE SEQUENCE</scope>
</reference>
<feature type="domain" description="Radical SAM core" evidence="12">
    <location>
        <begin position="69"/>
        <end position="307"/>
    </location>
</feature>
<dbReference type="Pfam" id="PF19288">
    <property type="entry name" value="CofH_C"/>
    <property type="match status" value="1"/>
</dbReference>
<feature type="binding site" evidence="11">
    <location>
        <position position="159"/>
    </location>
    <ligand>
        <name>(3R)-3-methyl-D-ornithine</name>
        <dbReference type="ChEBI" id="CHEBI:64642"/>
    </ligand>
</feature>
<dbReference type="InterPro" id="IPR045567">
    <property type="entry name" value="CofH/MnqC-like_C"/>
</dbReference>
<keyword evidence="8 10" id="KW-0411">Iron-sulfur</keyword>
<dbReference type="InterPro" id="IPR013785">
    <property type="entry name" value="Aldolase_TIM"/>
</dbReference>
<dbReference type="SFLD" id="SFLDG01064">
    <property type="entry name" value="F420__menaquinone_cofactor_bio"/>
    <property type="match status" value="2"/>
</dbReference>
<dbReference type="PANTHER" id="PTHR43076:SF1">
    <property type="entry name" value="LIPOYL SYNTHASE 2"/>
    <property type="match status" value="1"/>
</dbReference>
<dbReference type="UniPathway" id="UPA00072"/>
<dbReference type="InterPro" id="IPR019940">
    <property type="entry name" value="CofH_family"/>
</dbReference>
<evidence type="ECO:0000256" key="3">
    <source>
        <dbReference type="ARBA" id="ARBA00022485"/>
    </source>
</evidence>
<dbReference type="NCBIfam" id="TIGR00423">
    <property type="entry name" value="CofH family radical SAM protein"/>
    <property type="match status" value="1"/>
</dbReference>
<dbReference type="InterPro" id="IPR006638">
    <property type="entry name" value="Elp3/MiaA/NifB-like_rSAM"/>
</dbReference>
<dbReference type="EC" id="2.5.1.147" evidence="2"/>
<evidence type="ECO:0000256" key="1">
    <source>
        <dbReference type="ARBA" id="ARBA00004712"/>
    </source>
</evidence>
<dbReference type="SUPFAM" id="SSF102114">
    <property type="entry name" value="Radical SAM enzymes"/>
    <property type="match status" value="1"/>
</dbReference>
<accession>A0A075FPW4</accession>
<evidence type="ECO:0000256" key="11">
    <source>
        <dbReference type="PIRSR" id="PIRSR004762-2"/>
    </source>
</evidence>
<comment type="cofactor">
    <cofactor evidence="10">
        <name>[4Fe-4S] cluster</name>
        <dbReference type="ChEBI" id="CHEBI:49883"/>
    </cofactor>
    <text evidence="10">Binds 1 [4Fe-4S] cluster. The cluster is coordinated with 3 cysteines and an exchangeable S-adenosyl-L-methionine.</text>
</comment>
<dbReference type="Pfam" id="PF04055">
    <property type="entry name" value="Radical_SAM"/>
    <property type="match status" value="1"/>
</dbReference>
<dbReference type="PANTHER" id="PTHR43076">
    <property type="entry name" value="FO SYNTHASE (COFH)"/>
    <property type="match status" value="1"/>
</dbReference>
<dbReference type="GO" id="GO:0044689">
    <property type="term" value="F:7,8-didemethyl-8-hydroxy-5-deazariboflavin synthase activity"/>
    <property type="evidence" value="ECO:0007669"/>
    <property type="project" value="TreeGrafter"/>
</dbReference>
<dbReference type="NCBIfam" id="TIGR03551">
    <property type="entry name" value="F420_cofH"/>
    <property type="match status" value="1"/>
</dbReference>
<dbReference type="HAMAP" id="MF_01612">
    <property type="entry name" value="FO_synth_sub2"/>
    <property type="match status" value="1"/>
</dbReference>
<evidence type="ECO:0000256" key="2">
    <source>
        <dbReference type="ARBA" id="ARBA00012289"/>
    </source>
</evidence>
<feature type="binding site" evidence="11">
    <location>
        <position position="315"/>
    </location>
    <ligand>
        <name>(3R)-3-methyl-D-ornithine</name>
        <dbReference type="ChEBI" id="CHEBI:64642"/>
    </ligand>
</feature>
<evidence type="ECO:0000256" key="7">
    <source>
        <dbReference type="ARBA" id="ARBA00023004"/>
    </source>
</evidence>
<organism evidence="13">
    <name type="scientific">uncultured marine thaumarchaeote AD1000_39_D08</name>
    <dbReference type="NCBI Taxonomy" id="1455913"/>
    <lineage>
        <taxon>Archaea</taxon>
        <taxon>Nitrososphaerota</taxon>
        <taxon>environmental samples</taxon>
    </lineage>
</organism>
<feature type="binding site" evidence="11">
    <location>
        <position position="195"/>
    </location>
    <ligand>
        <name>S-adenosyl-L-methionine</name>
        <dbReference type="ChEBI" id="CHEBI:59789"/>
    </ligand>
</feature>
<dbReference type="InterPro" id="IPR034405">
    <property type="entry name" value="F420"/>
</dbReference>
<sequence length="421" mass="47753">MEMILQTTNFDSKLKHADPIIAGILNNALSEKEIDIKDSVMLFSAKGIELDLVCSVADELRKRRVGNIVTYVVNRNINFTNVCIKQCGFCAFSRDFREEEGYFLPTHEVVRRAKEAHELGATEVCIQAGLPPDMDGELYEKICREIKKEIPKMHIHGFSPEEILYAATRNGITIRDYLLRLKNAGVDTIPGTSAEILDQKMRDKISPGRISVKDWIKVIKTAHKIGIRSTSTMMYGHIESYVDRANHIGIIRKIQKETGGFTEFVPLNFIHTEAPMYKHGLHKGIHPGADSDDIMLTHAVSRIMLNNCIDNIQMSWVKTGEKMSQRLLNCGANDFGGTLINESISTAAGSQHGQLLKPKQIRRLVRDVGRIPAERNTTYKILRTFENEPKEDELDNVNDSSKFGSYFDLIKIKKFRYENPR</sequence>
<dbReference type="InterPro" id="IPR020050">
    <property type="entry name" value="FO_synthase_su2"/>
</dbReference>
<name>A0A075FPW4_9ARCH</name>
<evidence type="ECO:0000256" key="5">
    <source>
        <dbReference type="ARBA" id="ARBA00022691"/>
    </source>
</evidence>
<evidence type="ECO:0000256" key="6">
    <source>
        <dbReference type="ARBA" id="ARBA00022723"/>
    </source>
</evidence>
<dbReference type="SFLD" id="SFLDG01389">
    <property type="entry name" value="menaquinone_synthsis_involved"/>
    <property type="match status" value="2"/>
</dbReference>
<keyword evidence="4" id="KW-0808">Transferase</keyword>
<dbReference type="CDD" id="cd01335">
    <property type="entry name" value="Radical_SAM"/>
    <property type="match status" value="1"/>
</dbReference>
<protein>
    <recommendedName>
        <fullName evidence="2">5-amino-6-(D-ribitylamino)uracil--L-tyrosine 4-hydroxyphenyl transferase</fullName>
        <ecNumber evidence="2">2.5.1.147</ecNumber>
    </recommendedName>
</protein>
<dbReference type="InterPro" id="IPR058240">
    <property type="entry name" value="rSAM_sf"/>
</dbReference>
<dbReference type="PIRSF" id="PIRSF004762">
    <property type="entry name" value="CHP00423"/>
    <property type="match status" value="1"/>
</dbReference>
<comment type="pathway">
    <text evidence="1">Cofactor biosynthesis; coenzyme F0 biosynthesis.</text>
</comment>
<evidence type="ECO:0000256" key="4">
    <source>
        <dbReference type="ARBA" id="ARBA00022679"/>
    </source>
</evidence>
<keyword evidence="3 10" id="KW-0004">4Fe-4S</keyword>
<keyword evidence="5 10" id="KW-0949">S-adenosyl-L-methionine</keyword>
<dbReference type="Gene3D" id="3.20.20.70">
    <property type="entry name" value="Aldolase class I"/>
    <property type="match status" value="1"/>
</dbReference>
<evidence type="ECO:0000256" key="8">
    <source>
        <dbReference type="ARBA" id="ARBA00023014"/>
    </source>
</evidence>
<dbReference type="GO" id="GO:0141093">
    <property type="term" value="F:5-amino-6-(D-ribitylamino)uracil--L-tyrosine 4-hydroxyphenyl transferase activity"/>
    <property type="evidence" value="ECO:0007669"/>
    <property type="project" value="UniProtKB-EC"/>
</dbReference>
<proteinExistence type="inferred from homology"/>
<comment type="catalytic activity">
    <reaction evidence="9">
        <text>5-amino-6-(D-ribitylamino)uracil + L-tyrosine + S-adenosyl-L-methionine = 5-amino-5-(4-hydroxybenzyl)-6-(D-ribitylimino)-5,6-dihydrouracil + 2-iminoacetate + 5'-deoxyadenosine + L-methionine + H(+)</text>
        <dbReference type="Rhea" id="RHEA:55200"/>
        <dbReference type="ChEBI" id="CHEBI:15378"/>
        <dbReference type="ChEBI" id="CHEBI:15934"/>
        <dbReference type="ChEBI" id="CHEBI:17319"/>
        <dbReference type="ChEBI" id="CHEBI:57844"/>
        <dbReference type="ChEBI" id="CHEBI:58315"/>
        <dbReference type="ChEBI" id="CHEBI:59789"/>
        <dbReference type="ChEBI" id="CHEBI:77846"/>
        <dbReference type="ChEBI" id="CHEBI:85936"/>
        <dbReference type="EC" id="2.5.1.147"/>
    </reaction>
</comment>
<keyword evidence="6" id="KW-0479">Metal-binding</keyword>
<feature type="binding site" evidence="10">
    <location>
        <position position="83"/>
    </location>
    <ligand>
        <name>[4Fe-4S] cluster</name>
        <dbReference type="ChEBI" id="CHEBI:49883"/>
        <note>4Fe-4S-S-AdoMet</note>
    </ligand>
</feature>
<dbReference type="SFLD" id="SFLDG01388">
    <property type="entry name" value="7_8-didemethyl-8-hydroxy-5-dea"/>
    <property type="match status" value="1"/>
</dbReference>
<dbReference type="AlphaFoldDB" id="A0A075FPW4"/>
<dbReference type="EMBL" id="KF900402">
    <property type="protein sequence ID" value="AIE93710.1"/>
    <property type="molecule type" value="Genomic_DNA"/>
</dbReference>